<dbReference type="EMBL" id="CATIWC010001426">
    <property type="protein sequence ID" value="CAI8584119.1"/>
    <property type="molecule type" value="Genomic_DNA"/>
</dbReference>
<dbReference type="AlphaFoldDB" id="A0AAV0YEW4"/>
<proteinExistence type="predicted"/>
<name>A0AAV0YEW4_VICFA</name>
<sequence>MMDAEVQLVQDKMEQLQAFQLLAAKKREAEEKARLVEAEGVRLKTEEEAKVVEEARLAAEAAKAAEDKVPNVLPNITLLCLLLATRLRSSYKPSSELQLSDLLQFVHS</sequence>
<evidence type="ECO:0000313" key="2">
    <source>
        <dbReference type="EMBL" id="CAI8584119.1"/>
    </source>
</evidence>
<evidence type="ECO:0000256" key="1">
    <source>
        <dbReference type="SAM" id="Coils"/>
    </source>
</evidence>
<keyword evidence="3" id="KW-1185">Reference proteome</keyword>
<comment type="caution">
    <text evidence="2">The sequence shown here is derived from an EMBL/GenBank/DDBJ whole genome shotgun (WGS) entry which is preliminary data.</text>
</comment>
<dbReference type="Proteomes" id="UP001157006">
    <property type="component" value="Unassembled WGS sequence"/>
</dbReference>
<keyword evidence="1" id="KW-0175">Coiled coil</keyword>
<evidence type="ECO:0000313" key="3">
    <source>
        <dbReference type="Proteomes" id="UP001157006"/>
    </source>
</evidence>
<reference evidence="2 3" key="1">
    <citation type="submission" date="2023-01" db="EMBL/GenBank/DDBJ databases">
        <authorList>
            <person name="Kreplak J."/>
        </authorList>
    </citation>
    <scope>NUCLEOTIDE SEQUENCE [LARGE SCALE GENOMIC DNA]</scope>
</reference>
<protein>
    <submittedName>
        <fullName evidence="2">Uncharacterized protein</fullName>
    </submittedName>
</protein>
<gene>
    <name evidence="2" type="ORF">VFH_U059520</name>
</gene>
<feature type="coiled-coil region" evidence="1">
    <location>
        <begin position="19"/>
        <end position="46"/>
    </location>
</feature>
<accession>A0AAV0YEW4</accession>
<organism evidence="2 3">
    <name type="scientific">Vicia faba</name>
    <name type="common">Broad bean</name>
    <name type="synonym">Faba vulgaris</name>
    <dbReference type="NCBI Taxonomy" id="3906"/>
    <lineage>
        <taxon>Eukaryota</taxon>
        <taxon>Viridiplantae</taxon>
        <taxon>Streptophyta</taxon>
        <taxon>Embryophyta</taxon>
        <taxon>Tracheophyta</taxon>
        <taxon>Spermatophyta</taxon>
        <taxon>Magnoliopsida</taxon>
        <taxon>eudicotyledons</taxon>
        <taxon>Gunneridae</taxon>
        <taxon>Pentapetalae</taxon>
        <taxon>rosids</taxon>
        <taxon>fabids</taxon>
        <taxon>Fabales</taxon>
        <taxon>Fabaceae</taxon>
        <taxon>Papilionoideae</taxon>
        <taxon>50 kb inversion clade</taxon>
        <taxon>NPAAA clade</taxon>
        <taxon>Hologalegina</taxon>
        <taxon>IRL clade</taxon>
        <taxon>Fabeae</taxon>
        <taxon>Vicia</taxon>
    </lineage>
</organism>